<comment type="caution">
    <text evidence="5">Lacks conserved residue(s) required for the propagation of feature annotation.</text>
</comment>
<comment type="similarity">
    <text evidence="5">Belongs to the class I-like SAM-binding methyltransferase superfamily. RsmB/NOP family.</text>
</comment>
<reference evidence="7 8" key="1">
    <citation type="submission" date="2023-04" db="EMBL/GenBank/DDBJ databases">
        <title>Jannaschia ovalis sp. nov., a marine bacterium isolated from sea tidal flat.</title>
        <authorList>
            <person name="Kwon D.Y."/>
            <person name="Kim J.-J."/>
        </authorList>
    </citation>
    <scope>NUCLEOTIDE SEQUENCE [LARGE SCALE GENOMIC DNA]</scope>
    <source>
        <strain evidence="7 8">GRR-S6-38</strain>
    </source>
</reference>
<protein>
    <submittedName>
        <fullName evidence="7">RsmB/NOP family class I SAM-dependent RNA methyltransferase</fullName>
        <ecNumber evidence="7">2.1.1.-</ecNumber>
    </submittedName>
</protein>
<dbReference type="Gene3D" id="3.40.50.150">
    <property type="entry name" value="Vaccinia Virus protein VP39"/>
    <property type="match status" value="1"/>
</dbReference>
<dbReference type="Proteomes" id="UP001243420">
    <property type="component" value="Chromosome"/>
</dbReference>
<dbReference type="GO" id="GO:0008168">
    <property type="term" value="F:methyltransferase activity"/>
    <property type="evidence" value="ECO:0007669"/>
    <property type="project" value="UniProtKB-KW"/>
</dbReference>
<evidence type="ECO:0000259" key="6">
    <source>
        <dbReference type="PROSITE" id="PS51686"/>
    </source>
</evidence>
<evidence type="ECO:0000256" key="1">
    <source>
        <dbReference type="ARBA" id="ARBA00022603"/>
    </source>
</evidence>
<dbReference type="Pfam" id="PF01189">
    <property type="entry name" value="Methyltr_RsmB-F"/>
    <property type="match status" value="1"/>
</dbReference>
<feature type="binding site" evidence="5">
    <location>
        <position position="253"/>
    </location>
    <ligand>
        <name>S-adenosyl-L-methionine</name>
        <dbReference type="ChEBI" id="CHEBI:59789"/>
    </ligand>
</feature>
<dbReference type="RefSeq" id="WP_279965576.1">
    <property type="nucleotide sequence ID" value="NZ_CP122537.1"/>
</dbReference>
<evidence type="ECO:0000256" key="2">
    <source>
        <dbReference type="ARBA" id="ARBA00022679"/>
    </source>
</evidence>
<name>A0ABY8LET6_9RHOB</name>
<feature type="domain" description="SAM-dependent MTase RsmB/NOP-type" evidence="6">
    <location>
        <begin position="140"/>
        <end position="392"/>
    </location>
</feature>
<dbReference type="Gene3D" id="3.30.70.1170">
    <property type="entry name" value="Sun protein, domain 3"/>
    <property type="match status" value="1"/>
</dbReference>
<dbReference type="EMBL" id="CP122537">
    <property type="protein sequence ID" value="WGH78825.1"/>
    <property type="molecule type" value="Genomic_DNA"/>
</dbReference>
<evidence type="ECO:0000313" key="7">
    <source>
        <dbReference type="EMBL" id="WGH78825.1"/>
    </source>
</evidence>
<keyword evidence="1 5" id="KW-0489">Methyltransferase</keyword>
<evidence type="ECO:0000313" key="8">
    <source>
        <dbReference type="Proteomes" id="UP001243420"/>
    </source>
</evidence>
<dbReference type="PROSITE" id="PS51686">
    <property type="entry name" value="SAM_MT_RSMB_NOP"/>
    <property type="match status" value="1"/>
</dbReference>
<evidence type="ECO:0000256" key="4">
    <source>
        <dbReference type="ARBA" id="ARBA00022884"/>
    </source>
</evidence>
<evidence type="ECO:0000256" key="3">
    <source>
        <dbReference type="ARBA" id="ARBA00022691"/>
    </source>
</evidence>
<dbReference type="PANTHER" id="PTHR22807:SF53">
    <property type="entry name" value="RIBOSOMAL RNA SMALL SUBUNIT METHYLTRANSFERASE B-RELATED"/>
    <property type="match status" value="1"/>
</dbReference>
<dbReference type="InterPro" id="IPR029063">
    <property type="entry name" value="SAM-dependent_MTases_sf"/>
</dbReference>
<feature type="binding site" evidence="5">
    <location>
        <position position="291"/>
    </location>
    <ligand>
        <name>S-adenosyl-L-methionine</name>
        <dbReference type="ChEBI" id="CHEBI:59789"/>
    </ligand>
</feature>
<dbReference type="InterPro" id="IPR054728">
    <property type="entry name" value="RsmB-like_ferredoxin"/>
</dbReference>
<dbReference type="PANTHER" id="PTHR22807">
    <property type="entry name" value="NOP2 YEAST -RELATED NOL1/NOP2/FMU SUN DOMAIN-CONTAINING"/>
    <property type="match status" value="1"/>
</dbReference>
<dbReference type="InterPro" id="IPR023267">
    <property type="entry name" value="RCMT"/>
</dbReference>
<sequence>MTPGARVQAAIEVLDQVLRGAAAERALTAWARGARYAGSKDRAAVRDHVFDALRRLRSAAWAGGQGDVAPSGMSARAVMAGLLAGLGADLAALFDGQGHAPAPLDPLPDPGPAPAGVRLDLPDWLLPLFTDALGPDAEAVALALRDRAPVILRANTARIDRDALVAALLSGGVAAAAHPLSPSAVLLAGAPRGLQGLPAFTEGLFEFQDAGSQALVDRLPFASGARILDLCAGGGGKALAYAARSGEPVHVHDADPSRMRDLPARAARAGADLRPCPDPEAVAPFDGIIADVPCSGSGSWRRAPEAKWRLTPDRLSDLQATQDAILDRARSLLRPGGWIGYMTCSLLASENDDRVAAASRRHGDLQCDATWRCMPRDGADGFFLAILRRGQG</sequence>
<dbReference type="CDD" id="cd02440">
    <property type="entry name" value="AdoMet_MTases"/>
    <property type="match status" value="1"/>
</dbReference>
<accession>A0ABY8LET6</accession>
<keyword evidence="3 5" id="KW-0949">S-adenosyl-L-methionine</keyword>
<keyword evidence="8" id="KW-1185">Reference proteome</keyword>
<proteinExistence type="inferred from homology"/>
<dbReference type="Pfam" id="PF22458">
    <property type="entry name" value="RsmF-B_ferredox"/>
    <property type="match status" value="1"/>
</dbReference>
<dbReference type="InterPro" id="IPR049560">
    <property type="entry name" value="MeTrfase_RsmB-F_NOP2_cat"/>
</dbReference>
<organism evidence="7 8">
    <name type="scientific">Jannaschia ovalis</name>
    <dbReference type="NCBI Taxonomy" id="3038773"/>
    <lineage>
        <taxon>Bacteria</taxon>
        <taxon>Pseudomonadati</taxon>
        <taxon>Pseudomonadota</taxon>
        <taxon>Alphaproteobacteria</taxon>
        <taxon>Rhodobacterales</taxon>
        <taxon>Roseobacteraceae</taxon>
        <taxon>Jannaschia</taxon>
    </lineage>
</organism>
<dbReference type="EC" id="2.1.1.-" evidence="7"/>
<feature type="active site" description="Nucleophile" evidence="5">
    <location>
        <position position="344"/>
    </location>
</feature>
<keyword evidence="4 5" id="KW-0694">RNA-binding</keyword>
<dbReference type="PRINTS" id="PR02008">
    <property type="entry name" value="RCMTFAMILY"/>
</dbReference>
<evidence type="ECO:0000256" key="5">
    <source>
        <dbReference type="PROSITE-ProRule" id="PRU01023"/>
    </source>
</evidence>
<dbReference type="SUPFAM" id="SSF53335">
    <property type="entry name" value="S-adenosyl-L-methionine-dependent methyltransferases"/>
    <property type="match status" value="1"/>
</dbReference>
<keyword evidence="2 5" id="KW-0808">Transferase</keyword>
<dbReference type="InterPro" id="IPR001678">
    <property type="entry name" value="MeTrfase_RsmB-F_NOP2_dom"/>
</dbReference>
<gene>
    <name evidence="7" type="ORF">P8627_00775</name>
</gene>
<dbReference type="GO" id="GO:0032259">
    <property type="term" value="P:methylation"/>
    <property type="evidence" value="ECO:0007669"/>
    <property type="project" value="UniProtKB-KW"/>
</dbReference>